<dbReference type="HOGENOM" id="CLU_1444305_0_0_1"/>
<organism evidence="1 2">
    <name type="scientific">Spraguea lophii (strain 42_110)</name>
    <name type="common">Microsporidian parasite</name>
    <dbReference type="NCBI Taxonomy" id="1358809"/>
    <lineage>
        <taxon>Eukaryota</taxon>
        <taxon>Fungi</taxon>
        <taxon>Fungi incertae sedis</taxon>
        <taxon>Microsporidia</taxon>
        <taxon>Spragueidae</taxon>
        <taxon>Spraguea</taxon>
    </lineage>
</organism>
<reference evidence="2" key="1">
    <citation type="journal article" date="2013" name="PLoS Genet.">
        <title>The genome of Spraguea lophii and the basis of host-microsporidian interactions.</title>
        <authorList>
            <person name="Campbell S.E."/>
            <person name="Williams T.A."/>
            <person name="Yousuf A."/>
            <person name="Soanes D.M."/>
            <person name="Paszkiewicz K.H."/>
            <person name="Williams B.A.P."/>
        </authorList>
    </citation>
    <scope>NUCLEOTIDE SEQUENCE [LARGE SCALE GENOMIC DNA]</scope>
    <source>
        <strain evidence="2">42_110</strain>
    </source>
</reference>
<keyword evidence="2" id="KW-1185">Reference proteome</keyword>
<dbReference type="EMBL" id="ATCN01000721">
    <property type="protein sequence ID" value="EPR78532.1"/>
    <property type="molecule type" value="Genomic_DNA"/>
</dbReference>
<protein>
    <submittedName>
        <fullName evidence="1">Uncharacterized protein</fullName>
    </submittedName>
</protein>
<proteinExistence type="predicted"/>
<gene>
    <name evidence="1" type="ORF">SLOPH_1116</name>
</gene>
<dbReference type="AlphaFoldDB" id="S7W9U6"/>
<comment type="caution">
    <text evidence="1">The sequence shown here is derived from an EMBL/GenBank/DDBJ whole genome shotgun (WGS) entry which is preliminary data.</text>
</comment>
<name>S7W9U6_SPRLO</name>
<sequence length="188" mass="21972">LHNQILSGLDKKEKTLEDNFKEASKALKDCKSDIQILLDEFLDSIKKNNMSRIVCKTFNINFDTYDNRINKLKSTLDLYLSEMSETINNHQLLLEIKQIISEYIIFKKIGNLKDDKKIKENSIIVQKIENVFKSLNEYAKGAIGEYPIDDYKEIFDDKGLNDLKNLLARIDDKKVRNNNRGKHVKIKF</sequence>
<accession>S7W9U6</accession>
<feature type="non-terminal residue" evidence="1">
    <location>
        <position position="1"/>
    </location>
</feature>
<dbReference type="VEuPathDB" id="MicrosporidiaDB:SLOPH_1116"/>
<dbReference type="InParanoid" id="S7W9U6"/>
<evidence type="ECO:0000313" key="2">
    <source>
        <dbReference type="Proteomes" id="UP000014978"/>
    </source>
</evidence>
<evidence type="ECO:0000313" key="1">
    <source>
        <dbReference type="EMBL" id="EPR78532.1"/>
    </source>
</evidence>
<dbReference type="Proteomes" id="UP000014978">
    <property type="component" value="Unassembled WGS sequence"/>
</dbReference>